<dbReference type="AlphaFoldDB" id="A0A285RXF3"/>
<comment type="cofactor">
    <cofactor evidence="3">
        <name>Mg(2+)</name>
        <dbReference type="ChEBI" id="CHEBI:18420"/>
    </cofactor>
    <text evidence="3">Binds 2 magnesium ions per subunit.</text>
</comment>
<gene>
    <name evidence="4" type="ORF">SAMN05880501_102172</name>
</gene>
<dbReference type="Pfam" id="PF03747">
    <property type="entry name" value="ADP_ribosyl_GH"/>
    <property type="match status" value="1"/>
</dbReference>
<evidence type="ECO:0000256" key="1">
    <source>
        <dbReference type="ARBA" id="ARBA00010702"/>
    </source>
</evidence>
<dbReference type="RefSeq" id="WP_097072527.1">
    <property type="nucleotide sequence ID" value="NZ_OBMQ01000002.1"/>
</dbReference>
<dbReference type="PANTHER" id="PTHR16222">
    <property type="entry name" value="ADP-RIBOSYLGLYCOHYDROLASE"/>
    <property type="match status" value="1"/>
</dbReference>
<reference evidence="5" key="1">
    <citation type="submission" date="2017-08" db="EMBL/GenBank/DDBJ databases">
        <authorList>
            <person name="Varghese N."/>
            <person name="Submissions S."/>
        </authorList>
    </citation>
    <scope>NUCLEOTIDE SEQUENCE [LARGE SCALE GENOMIC DNA]</scope>
    <source>
        <strain evidence="5">JC22</strain>
    </source>
</reference>
<feature type="binding site" evidence="3">
    <location>
        <position position="244"/>
    </location>
    <ligand>
        <name>Mg(2+)</name>
        <dbReference type="ChEBI" id="CHEBI:18420"/>
        <label>1</label>
    </ligand>
</feature>
<keyword evidence="3" id="KW-0479">Metal-binding</keyword>
<sequence>MLDKILGGLFGVAIGDALGATTEFMSQKEIEAEHGIVKDIIGGGCWDVQPGETTDDTAMTIAVAKGIITNFEDPIEDIGRQFLLWKNTNPIDIGITIRVVFKHFEGNWFEAAKRAHDILDGRSAGNGSLMRCLPVALAYYEIYKMEQISVAQSKMTHFDDLASEACIIYNRIAHRLLRNDDLKTSILAEIKNTRYEKISSLKPDCPADGFVVNSMKWALYWLLNYVSFEEVVIGATNIGGDSDTIAAIAGGLKGLEVGYNNLPNHYKNKILDKEQLADLANQLFEIRERETNA</sequence>
<name>A0A285RXF3_9BACL</name>
<dbReference type="InterPro" id="IPR050792">
    <property type="entry name" value="ADP-ribosylglycohydrolase"/>
</dbReference>
<keyword evidence="5" id="KW-1185">Reference proteome</keyword>
<dbReference type="EMBL" id="OBMQ01000002">
    <property type="protein sequence ID" value="SOB99245.1"/>
    <property type="molecule type" value="Genomic_DNA"/>
</dbReference>
<organism evidence="4 5">
    <name type="scientific">Ureibacillus xyleni</name>
    <dbReference type="NCBI Taxonomy" id="614648"/>
    <lineage>
        <taxon>Bacteria</taxon>
        <taxon>Bacillati</taxon>
        <taxon>Bacillota</taxon>
        <taxon>Bacilli</taxon>
        <taxon>Bacillales</taxon>
        <taxon>Caryophanaceae</taxon>
        <taxon>Ureibacillus</taxon>
    </lineage>
</organism>
<feature type="binding site" evidence="3">
    <location>
        <position position="241"/>
    </location>
    <ligand>
        <name>Mg(2+)</name>
        <dbReference type="ChEBI" id="CHEBI:18420"/>
        <label>1</label>
    </ligand>
</feature>
<feature type="binding site" evidence="3">
    <location>
        <position position="55"/>
    </location>
    <ligand>
        <name>Mg(2+)</name>
        <dbReference type="ChEBI" id="CHEBI:18420"/>
        <label>1</label>
    </ligand>
</feature>
<dbReference type="GO" id="GO:0046872">
    <property type="term" value="F:metal ion binding"/>
    <property type="evidence" value="ECO:0007669"/>
    <property type="project" value="UniProtKB-KW"/>
</dbReference>
<dbReference type="InterPro" id="IPR005502">
    <property type="entry name" value="Ribosyl_crysJ1"/>
</dbReference>
<evidence type="ECO:0000313" key="5">
    <source>
        <dbReference type="Proteomes" id="UP000219636"/>
    </source>
</evidence>
<dbReference type="Proteomes" id="UP000219636">
    <property type="component" value="Unassembled WGS sequence"/>
</dbReference>
<evidence type="ECO:0000256" key="2">
    <source>
        <dbReference type="ARBA" id="ARBA00022801"/>
    </source>
</evidence>
<proteinExistence type="inferred from homology"/>
<accession>A0A285RXF3</accession>
<feature type="binding site" evidence="3">
    <location>
        <position position="56"/>
    </location>
    <ligand>
        <name>Mg(2+)</name>
        <dbReference type="ChEBI" id="CHEBI:18420"/>
        <label>1</label>
    </ligand>
</feature>
<protein>
    <submittedName>
        <fullName evidence="4">ADP-ribosyl-[dinitrogen reductase] hydrolase</fullName>
    </submittedName>
</protein>
<evidence type="ECO:0000313" key="4">
    <source>
        <dbReference type="EMBL" id="SOB99245.1"/>
    </source>
</evidence>
<dbReference type="GO" id="GO:0016787">
    <property type="term" value="F:hydrolase activity"/>
    <property type="evidence" value="ECO:0007669"/>
    <property type="project" value="UniProtKB-KW"/>
</dbReference>
<dbReference type="InterPro" id="IPR036705">
    <property type="entry name" value="Ribosyl_crysJ1_sf"/>
</dbReference>
<dbReference type="OrthoDB" id="9798107at2"/>
<dbReference type="SUPFAM" id="SSF101478">
    <property type="entry name" value="ADP-ribosylglycohydrolase"/>
    <property type="match status" value="1"/>
</dbReference>
<keyword evidence="2 4" id="KW-0378">Hydrolase</keyword>
<dbReference type="PANTHER" id="PTHR16222:SF24">
    <property type="entry name" value="ADP-RIBOSYLHYDROLASE ARH3"/>
    <property type="match status" value="1"/>
</dbReference>
<comment type="similarity">
    <text evidence="1">Belongs to the ADP-ribosylglycohydrolase family.</text>
</comment>
<keyword evidence="3" id="KW-0460">Magnesium</keyword>
<dbReference type="Gene3D" id="1.10.4080.10">
    <property type="entry name" value="ADP-ribosylation/Crystallin J1"/>
    <property type="match status" value="1"/>
</dbReference>
<feature type="binding site" evidence="3">
    <location>
        <position position="54"/>
    </location>
    <ligand>
        <name>Mg(2+)</name>
        <dbReference type="ChEBI" id="CHEBI:18420"/>
        <label>1</label>
    </ligand>
</feature>
<evidence type="ECO:0000256" key="3">
    <source>
        <dbReference type="PIRSR" id="PIRSR605502-1"/>
    </source>
</evidence>
<feature type="binding site" evidence="3">
    <location>
        <position position="243"/>
    </location>
    <ligand>
        <name>Mg(2+)</name>
        <dbReference type="ChEBI" id="CHEBI:18420"/>
        <label>1</label>
    </ligand>
</feature>